<dbReference type="NCBIfam" id="TIGR02523">
    <property type="entry name" value="type_IV_pilV"/>
    <property type="match status" value="1"/>
</dbReference>
<organism evidence="3">
    <name type="scientific">hydrothermal vent metagenome</name>
    <dbReference type="NCBI Taxonomy" id="652676"/>
    <lineage>
        <taxon>unclassified sequences</taxon>
        <taxon>metagenomes</taxon>
        <taxon>ecological metagenomes</taxon>
    </lineage>
</organism>
<feature type="transmembrane region" description="Helical" evidence="1">
    <location>
        <begin position="12"/>
        <end position="36"/>
    </location>
</feature>
<evidence type="ECO:0000256" key="1">
    <source>
        <dbReference type="SAM" id="Phobius"/>
    </source>
</evidence>
<dbReference type="InterPro" id="IPR054402">
    <property type="entry name" value="Tt1218-like_dom"/>
</dbReference>
<dbReference type="InterPro" id="IPR012902">
    <property type="entry name" value="N_methyl_site"/>
</dbReference>
<sequence>MNTRTHTSHHESGFTLVEVLVAVLVLSVGLLGLASLQANGIRQNSSAYMRTQAIVFANDMADRMRANPTEVSSGAYSNVIKSMAGADPGCAIAPCVASDITLHDITNWYNSLNELPNGTGTITGDGRLFTITVMWDDNKLNAIGEGCDLNNPADMVCFTTTLIP</sequence>
<reference evidence="3" key="1">
    <citation type="submission" date="2018-06" db="EMBL/GenBank/DDBJ databases">
        <authorList>
            <person name="Zhirakovskaya E."/>
        </authorList>
    </citation>
    <scope>NUCLEOTIDE SEQUENCE</scope>
</reference>
<proteinExistence type="predicted"/>
<dbReference type="Pfam" id="PF07963">
    <property type="entry name" value="N_methyl"/>
    <property type="match status" value="1"/>
</dbReference>
<dbReference type="InterPro" id="IPR013362">
    <property type="entry name" value="Pilus_4_PilV"/>
</dbReference>
<accession>A0A3B0ZH26</accession>
<evidence type="ECO:0000313" key="3">
    <source>
        <dbReference type="EMBL" id="VAW80016.1"/>
    </source>
</evidence>
<feature type="domain" description="Type IV pilin Tt1218-like" evidence="2">
    <location>
        <begin position="36"/>
        <end position="104"/>
    </location>
</feature>
<evidence type="ECO:0000259" key="2">
    <source>
        <dbReference type="Pfam" id="PF22150"/>
    </source>
</evidence>
<dbReference type="EMBL" id="UOFN01000122">
    <property type="protein sequence ID" value="VAW80016.1"/>
    <property type="molecule type" value="Genomic_DNA"/>
</dbReference>
<gene>
    <name evidence="3" type="ORF">MNBD_GAMMA15-752</name>
</gene>
<dbReference type="AlphaFoldDB" id="A0A3B0ZH26"/>
<keyword evidence="1" id="KW-0472">Membrane</keyword>
<dbReference type="NCBIfam" id="TIGR02532">
    <property type="entry name" value="IV_pilin_GFxxxE"/>
    <property type="match status" value="1"/>
</dbReference>
<protein>
    <submittedName>
        <fullName evidence="3">Type IV fimbrial biogenesis protein PilV</fullName>
    </submittedName>
</protein>
<keyword evidence="1" id="KW-1133">Transmembrane helix</keyword>
<dbReference type="Pfam" id="PF22150">
    <property type="entry name" value="Tt1218-like"/>
    <property type="match status" value="1"/>
</dbReference>
<keyword evidence="1" id="KW-0812">Transmembrane</keyword>
<name>A0A3B0ZH26_9ZZZZ</name>